<organism evidence="5 6">
    <name type="scientific">Glonium stellatum</name>
    <dbReference type="NCBI Taxonomy" id="574774"/>
    <lineage>
        <taxon>Eukaryota</taxon>
        <taxon>Fungi</taxon>
        <taxon>Dikarya</taxon>
        <taxon>Ascomycota</taxon>
        <taxon>Pezizomycotina</taxon>
        <taxon>Dothideomycetes</taxon>
        <taxon>Pleosporomycetidae</taxon>
        <taxon>Gloniales</taxon>
        <taxon>Gloniaceae</taxon>
        <taxon>Glonium</taxon>
    </lineage>
</organism>
<dbReference type="Pfam" id="PF00107">
    <property type="entry name" value="ADH_zinc_N"/>
    <property type="match status" value="1"/>
</dbReference>
<dbReference type="OrthoDB" id="10257049at2759"/>
<proteinExistence type="inferred from homology"/>
<dbReference type="SUPFAM" id="SSF50129">
    <property type="entry name" value="GroES-like"/>
    <property type="match status" value="1"/>
</dbReference>
<protein>
    <submittedName>
        <fullName evidence="5">Oxidoreductase</fullName>
    </submittedName>
</protein>
<dbReference type="Gene3D" id="3.40.50.720">
    <property type="entry name" value="NAD(P)-binding Rossmann-like Domain"/>
    <property type="match status" value="1"/>
</dbReference>
<sequence>MPTNTAVWLTSPTSKSLEVKSAPYTSPGRNELVIKNGAVAINPADWLKQDLGNMMFGWIKYPFINGTDVAGEVVEVGPGVTHFKIGDRVVSHAASICKDYNNSAYGAFQTYTILLAHMTSHIPSTMSYEEGAVLPLGVSTAACGLFQKDQLALQLPSVSPRPTNTGKTLLVWGGSTTVGSNAIQLAVAAGYEVITTASPRNFDYVKKLGASQAFDYNSRTVVADIIHAFKGKTIAGAYSVGQGASEACMDVLNKCEGNKLIAMASYPLPQPPPKHLVLLKTIFYFMSWGISMWFKSKTRGIGMKFIFGDTLIGNGVGKAVYEDFLSKALADGTYIAAPDPLVVGKGLESVQAGFDIQRKGVSAKKVVISL</sequence>
<dbReference type="EMBL" id="KV750702">
    <property type="protein sequence ID" value="OCL03635.1"/>
    <property type="molecule type" value="Genomic_DNA"/>
</dbReference>
<evidence type="ECO:0000256" key="1">
    <source>
        <dbReference type="ARBA" id="ARBA00008072"/>
    </source>
</evidence>
<dbReference type="SMART" id="SM00829">
    <property type="entry name" value="PKS_ER"/>
    <property type="match status" value="1"/>
</dbReference>
<evidence type="ECO:0000313" key="5">
    <source>
        <dbReference type="EMBL" id="OCL03635.1"/>
    </source>
</evidence>
<evidence type="ECO:0000259" key="4">
    <source>
        <dbReference type="SMART" id="SM00829"/>
    </source>
</evidence>
<dbReference type="PANTHER" id="PTHR45348">
    <property type="entry name" value="HYPOTHETICAL OXIDOREDUCTASE (EUROFUNG)"/>
    <property type="match status" value="1"/>
</dbReference>
<dbReference type="PANTHER" id="PTHR45348:SF2">
    <property type="entry name" value="ZINC-TYPE ALCOHOL DEHYDROGENASE-LIKE PROTEIN C2E1P3.01"/>
    <property type="match status" value="1"/>
</dbReference>
<evidence type="ECO:0000256" key="3">
    <source>
        <dbReference type="ARBA" id="ARBA00023002"/>
    </source>
</evidence>
<dbReference type="InterPro" id="IPR013154">
    <property type="entry name" value="ADH-like_N"/>
</dbReference>
<reference evidence="5 6" key="1">
    <citation type="journal article" date="2016" name="Nat. Commun.">
        <title>Ectomycorrhizal ecology is imprinted in the genome of the dominant symbiotic fungus Cenococcum geophilum.</title>
        <authorList>
            <consortium name="DOE Joint Genome Institute"/>
            <person name="Peter M."/>
            <person name="Kohler A."/>
            <person name="Ohm R.A."/>
            <person name="Kuo A."/>
            <person name="Krutzmann J."/>
            <person name="Morin E."/>
            <person name="Arend M."/>
            <person name="Barry K.W."/>
            <person name="Binder M."/>
            <person name="Choi C."/>
            <person name="Clum A."/>
            <person name="Copeland A."/>
            <person name="Grisel N."/>
            <person name="Haridas S."/>
            <person name="Kipfer T."/>
            <person name="LaButti K."/>
            <person name="Lindquist E."/>
            <person name="Lipzen A."/>
            <person name="Maire R."/>
            <person name="Meier B."/>
            <person name="Mihaltcheva S."/>
            <person name="Molinier V."/>
            <person name="Murat C."/>
            <person name="Poggeler S."/>
            <person name="Quandt C.A."/>
            <person name="Sperisen C."/>
            <person name="Tritt A."/>
            <person name="Tisserant E."/>
            <person name="Crous P.W."/>
            <person name="Henrissat B."/>
            <person name="Nehls U."/>
            <person name="Egli S."/>
            <person name="Spatafora J.W."/>
            <person name="Grigoriev I.V."/>
            <person name="Martin F.M."/>
        </authorList>
    </citation>
    <scope>NUCLEOTIDE SEQUENCE [LARGE SCALE GENOMIC DNA]</scope>
    <source>
        <strain evidence="5 6">CBS 207.34</strain>
    </source>
</reference>
<comment type="similarity">
    <text evidence="1">Belongs to the zinc-containing alcohol dehydrogenase family.</text>
</comment>
<name>A0A8E2JN98_9PEZI</name>
<dbReference type="AlphaFoldDB" id="A0A8E2JN98"/>
<dbReference type="InterPro" id="IPR036291">
    <property type="entry name" value="NAD(P)-bd_dom_sf"/>
</dbReference>
<dbReference type="Proteomes" id="UP000250140">
    <property type="component" value="Unassembled WGS sequence"/>
</dbReference>
<feature type="domain" description="Enoyl reductase (ER)" evidence="4">
    <location>
        <begin position="13"/>
        <end position="368"/>
    </location>
</feature>
<dbReference type="Pfam" id="PF08240">
    <property type="entry name" value="ADH_N"/>
    <property type="match status" value="1"/>
</dbReference>
<accession>A0A8E2JN98</accession>
<evidence type="ECO:0000313" key="6">
    <source>
        <dbReference type="Proteomes" id="UP000250140"/>
    </source>
</evidence>
<dbReference type="GO" id="GO:0016651">
    <property type="term" value="F:oxidoreductase activity, acting on NAD(P)H"/>
    <property type="evidence" value="ECO:0007669"/>
    <property type="project" value="InterPro"/>
</dbReference>
<keyword evidence="3" id="KW-0560">Oxidoreductase</keyword>
<dbReference type="InterPro" id="IPR011032">
    <property type="entry name" value="GroES-like_sf"/>
</dbReference>
<dbReference type="CDD" id="cd08249">
    <property type="entry name" value="enoyl_reductase_like"/>
    <property type="match status" value="1"/>
</dbReference>
<comment type="subunit">
    <text evidence="2">Monomer.</text>
</comment>
<dbReference type="InterPro" id="IPR013149">
    <property type="entry name" value="ADH-like_C"/>
</dbReference>
<evidence type="ECO:0000256" key="2">
    <source>
        <dbReference type="ARBA" id="ARBA00011245"/>
    </source>
</evidence>
<dbReference type="InterPro" id="IPR020843">
    <property type="entry name" value="ER"/>
</dbReference>
<dbReference type="SUPFAM" id="SSF51735">
    <property type="entry name" value="NAD(P)-binding Rossmann-fold domains"/>
    <property type="match status" value="1"/>
</dbReference>
<dbReference type="InterPro" id="IPR047122">
    <property type="entry name" value="Trans-enoyl_RdTase-like"/>
</dbReference>
<keyword evidence="6" id="KW-1185">Reference proteome</keyword>
<gene>
    <name evidence="5" type="ORF">AOQ84DRAFT_347380</name>
</gene>
<dbReference type="Gene3D" id="3.90.180.10">
    <property type="entry name" value="Medium-chain alcohol dehydrogenases, catalytic domain"/>
    <property type="match status" value="1"/>
</dbReference>